<evidence type="ECO:0000313" key="3">
    <source>
        <dbReference type="EMBL" id="MDA0177050.1"/>
    </source>
</evidence>
<name>A0ABT4RZ64_9FLAO</name>
<evidence type="ECO:0000256" key="1">
    <source>
        <dbReference type="SAM" id="Phobius"/>
    </source>
</evidence>
<keyword evidence="1" id="KW-0472">Membrane</keyword>
<dbReference type="Proteomes" id="UP001149142">
    <property type="component" value="Unassembled WGS sequence"/>
</dbReference>
<comment type="caution">
    <text evidence="3">The sequence shown here is derived from an EMBL/GenBank/DDBJ whole genome shotgun (WGS) entry which is preliminary data.</text>
</comment>
<reference evidence="3" key="1">
    <citation type="submission" date="2022-11" db="EMBL/GenBank/DDBJ databases">
        <title>Refractory cell wall polysaccharides provide important carbon source for microbial heterotrophs in the hadal ocean.</title>
        <authorList>
            <person name="Zhu X."/>
        </authorList>
    </citation>
    <scope>NUCLEOTIDE SEQUENCE</scope>
    <source>
        <strain evidence="3">MTRN7</strain>
    </source>
</reference>
<organism evidence="3 4">
    <name type="scientific">Mesoflavibacter profundi</name>
    <dbReference type="NCBI Taxonomy" id="2708110"/>
    <lineage>
        <taxon>Bacteria</taxon>
        <taxon>Pseudomonadati</taxon>
        <taxon>Bacteroidota</taxon>
        <taxon>Flavobacteriia</taxon>
        <taxon>Flavobacteriales</taxon>
        <taxon>Flavobacteriaceae</taxon>
        <taxon>Mesoflavibacter</taxon>
    </lineage>
</organism>
<accession>A0ABT4RZ64</accession>
<keyword evidence="1" id="KW-1133">Transmembrane helix</keyword>
<evidence type="ECO:0000313" key="4">
    <source>
        <dbReference type="Proteomes" id="UP001149142"/>
    </source>
</evidence>
<gene>
    <name evidence="3" type="ORF">OOZ35_06025</name>
</gene>
<feature type="chain" id="PRO_5045489220" evidence="2">
    <location>
        <begin position="24"/>
        <end position="256"/>
    </location>
</feature>
<sequence length="256" mass="30077">MNNTFFKYLLVFCLTVVSLNAQQKQSDVIYEDHPYLKRLDSVATDNKAIQPISFNNLKEKYNDNNFNYSQTKAKSGWWTRFKQSISDFFKNLFNIKNAGQASRITDISIKIAGVIIFILVIYFIFKAIINKEGHWVFGKSSDKNIIPVTDIAANIHQADFKSLIKDAEDNNNFRLAVRYYYLWLLKHLSEKEIIEYDAEKTNSDYQYEIKNVEISKQFAYTSYLYNYIWYGEFNVDQSQFNKAKHAFTNLLNNVKA</sequence>
<keyword evidence="2" id="KW-0732">Signal</keyword>
<protein>
    <submittedName>
        <fullName evidence="3">DUF4129 domain-containing protein</fullName>
    </submittedName>
</protein>
<keyword evidence="1" id="KW-0812">Transmembrane</keyword>
<dbReference type="EMBL" id="JAPFGC010000002">
    <property type="protein sequence ID" value="MDA0177050.1"/>
    <property type="molecule type" value="Genomic_DNA"/>
</dbReference>
<dbReference type="RefSeq" id="WP_270005302.1">
    <property type="nucleotide sequence ID" value="NZ_JAPFGC010000002.1"/>
</dbReference>
<feature type="transmembrane region" description="Helical" evidence="1">
    <location>
        <begin position="107"/>
        <end position="125"/>
    </location>
</feature>
<feature type="signal peptide" evidence="2">
    <location>
        <begin position="1"/>
        <end position="23"/>
    </location>
</feature>
<proteinExistence type="predicted"/>
<evidence type="ECO:0000256" key="2">
    <source>
        <dbReference type="SAM" id="SignalP"/>
    </source>
</evidence>
<keyword evidence="4" id="KW-1185">Reference proteome</keyword>